<proteinExistence type="predicted"/>
<dbReference type="SUPFAM" id="SSF48403">
    <property type="entry name" value="Ankyrin repeat"/>
    <property type="match status" value="1"/>
</dbReference>
<evidence type="ECO:0000313" key="3">
    <source>
        <dbReference type="Proteomes" id="UP000549394"/>
    </source>
</evidence>
<accession>A0A7I8VM68</accession>
<dbReference type="AlphaFoldDB" id="A0A7I8VM68"/>
<dbReference type="OrthoDB" id="10258888at2759"/>
<organism evidence="2 3">
    <name type="scientific">Dimorphilus gyrociliatus</name>
    <dbReference type="NCBI Taxonomy" id="2664684"/>
    <lineage>
        <taxon>Eukaryota</taxon>
        <taxon>Metazoa</taxon>
        <taxon>Spiralia</taxon>
        <taxon>Lophotrochozoa</taxon>
        <taxon>Annelida</taxon>
        <taxon>Polychaeta</taxon>
        <taxon>Polychaeta incertae sedis</taxon>
        <taxon>Dinophilidae</taxon>
        <taxon>Dimorphilus</taxon>
    </lineage>
</organism>
<keyword evidence="3" id="KW-1185">Reference proteome</keyword>
<sequence length="665" mass="77344">MSMNDADSKSYWREDIDDNYFRKQIKFALLPLYAALRNQVEPRQPKGSCRAAQASRSIKRILENRKFTNVLDITRFLVSMDEERSANVVHIRVFKGGPISIKDLPHTIKCKHLKMELEIMAGLPTNIDYSLCFPKHNVLDDNYEITFNDNISSGALFTVQFPPLWETIVNLLSEDNPDCLIKHVRIVSDTLSEEKAEELIFCIAFLASSIGNVKTLKSLYNINGKSFTRETIFKRSCAHSAAHQDNISVLYELNQSRLDLTKKDIFGKTPCDIAESVDAKSSVRFFRELIKNRAGLINKNLLRVQKTPDEGDRDTESAIQSRRINSAPSTLSRRQRKVGWSADTDSGIEVSSFADTKLERPSSSVSNMTKGSTCRTVILEDWELDFLRNCNLESQKKLRYRKENSKMNKNVSTERKVYYKTKYHTGENKETDWSKRPANADSRFRTWKTWLLEEEKTKEVDEERQLFNAMAYQKWLDRKRKKGLLQSKNDEGPKAFVNPLAQKKIDYRKTPTRDILENNSTAYENWMESKQDYFYEQKLMKREKEAEIAVDPIAKQKIEKTKISIFSLVDTGHGNVQIPTSSTYKDSYKNWQSTNSFQKETSKPVSREDIKRWRKNLRKNGMMYEEWCQLKRDEDNIDRPPRKPATPQKTFALTNHKTFIVVHNE</sequence>
<dbReference type="Proteomes" id="UP000549394">
    <property type="component" value="Unassembled WGS sequence"/>
</dbReference>
<evidence type="ECO:0000313" key="2">
    <source>
        <dbReference type="EMBL" id="CAD5117108.1"/>
    </source>
</evidence>
<protein>
    <submittedName>
        <fullName evidence="2">DgyrCDS5916</fullName>
    </submittedName>
</protein>
<comment type="caution">
    <text evidence="2">The sequence shown here is derived from an EMBL/GenBank/DDBJ whole genome shotgun (WGS) entry which is preliminary data.</text>
</comment>
<evidence type="ECO:0000256" key="1">
    <source>
        <dbReference type="SAM" id="MobiDB-lite"/>
    </source>
</evidence>
<dbReference type="EMBL" id="CAJFCJ010000007">
    <property type="protein sequence ID" value="CAD5117108.1"/>
    <property type="molecule type" value="Genomic_DNA"/>
</dbReference>
<feature type="region of interest" description="Disordered" evidence="1">
    <location>
        <begin position="307"/>
        <end position="338"/>
    </location>
</feature>
<name>A0A7I8VM68_9ANNE</name>
<feature type="compositionally biased region" description="Basic and acidic residues" evidence="1">
    <location>
        <begin position="307"/>
        <end position="316"/>
    </location>
</feature>
<dbReference type="InterPro" id="IPR036770">
    <property type="entry name" value="Ankyrin_rpt-contain_sf"/>
</dbReference>
<feature type="compositionally biased region" description="Polar residues" evidence="1">
    <location>
        <begin position="317"/>
        <end position="332"/>
    </location>
</feature>
<gene>
    <name evidence="2" type="ORF">DGYR_LOCUS5670</name>
</gene>
<reference evidence="2 3" key="1">
    <citation type="submission" date="2020-08" db="EMBL/GenBank/DDBJ databases">
        <authorList>
            <person name="Hejnol A."/>
        </authorList>
    </citation>
    <scope>NUCLEOTIDE SEQUENCE [LARGE SCALE GENOMIC DNA]</scope>
</reference>